<dbReference type="PANTHER" id="PTHR22951:SF70">
    <property type="entry name" value="OS11G0244600 PROTEIN"/>
    <property type="match status" value="1"/>
</dbReference>
<dbReference type="GO" id="GO:0048268">
    <property type="term" value="P:clathrin coat assembly"/>
    <property type="evidence" value="ECO:0007669"/>
    <property type="project" value="InterPro"/>
</dbReference>
<dbReference type="InterPro" id="IPR014712">
    <property type="entry name" value="ANTH_dom_sf"/>
</dbReference>
<evidence type="ECO:0000259" key="5">
    <source>
        <dbReference type="PROSITE" id="PS50942"/>
    </source>
</evidence>
<dbReference type="SUPFAM" id="SSF89009">
    <property type="entry name" value="GAT-like domain"/>
    <property type="match status" value="1"/>
</dbReference>
<dbReference type="Gene3D" id="1.25.40.90">
    <property type="match status" value="1"/>
</dbReference>
<feature type="domain" description="ENTH" evidence="5">
    <location>
        <begin position="22"/>
        <end position="162"/>
    </location>
</feature>
<evidence type="ECO:0000256" key="4">
    <source>
        <dbReference type="ARBA" id="ARBA00023329"/>
    </source>
</evidence>
<evidence type="ECO:0000256" key="3">
    <source>
        <dbReference type="ARBA" id="ARBA00023034"/>
    </source>
</evidence>
<evidence type="ECO:0000256" key="1">
    <source>
        <dbReference type="ARBA" id="ARBA00004132"/>
    </source>
</evidence>
<dbReference type="InterPro" id="IPR008942">
    <property type="entry name" value="ENTH_VHS"/>
</dbReference>
<dbReference type="GO" id="GO:0030136">
    <property type="term" value="C:clathrin-coated vesicle"/>
    <property type="evidence" value="ECO:0007669"/>
    <property type="project" value="UniProtKB-SubCell"/>
</dbReference>
<accession>A0A9E7GD31</accession>
<sequence>MLVRVKSKLWAALGSSEARHGGRMKLLVRIQVAVAQCTGHGDVPIEDRYVDEILFLVSNAPVSAAFLSRRISARLAATRDPVVALKALLLLHRLLRGGDRRFEREIGTLWSSGELEMDLSWCSHSFLVSYSSFLGDRMGWVINHAGMLEPIRAHQSREEEEAESILHMMSRCQVFLDRAMDCLPQEETSWPSQVMQSAVDIILRESFRVYRSFCDGLAILLRCSFQLRKSSGDLALGILKEACIQTPRLHEFYENCKRRNLGRILDFPSVRIITIDQISSMRQHQNEVQGNNVEESEASRTRFLPKLETKITQVWVAFDEEDSTTSASSAGESRG</sequence>
<dbReference type="GO" id="GO:0072583">
    <property type="term" value="P:clathrin-dependent endocytosis"/>
    <property type="evidence" value="ECO:0007669"/>
    <property type="project" value="InterPro"/>
</dbReference>
<dbReference type="EMBL" id="CP097508">
    <property type="protein sequence ID" value="URE10948.1"/>
    <property type="molecule type" value="Genomic_DNA"/>
</dbReference>
<reference evidence="6" key="1">
    <citation type="submission" date="2022-05" db="EMBL/GenBank/DDBJ databases">
        <title>The Musa troglodytarum L. genome provides insights into the mechanism of non-climacteric behaviour and enrichment of carotenoids.</title>
        <authorList>
            <person name="Wang J."/>
        </authorList>
    </citation>
    <scope>NUCLEOTIDE SEQUENCE</scope>
    <source>
        <tissue evidence="6">Leaf</tissue>
    </source>
</reference>
<comment type="subcellular location">
    <subcellularLocation>
        <location evidence="1">Cytoplasmic vesicle</location>
        <location evidence="1">Clathrin-coated vesicle</location>
    </subcellularLocation>
    <subcellularLocation>
        <location evidence="2">Golgi apparatus</location>
    </subcellularLocation>
</comment>
<dbReference type="GO" id="GO:0000149">
    <property type="term" value="F:SNARE binding"/>
    <property type="evidence" value="ECO:0007669"/>
    <property type="project" value="TreeGrafter"/>
</dbReference>
<dbReference type="GO" id="GO:0006900">
    <property type="term" value="P:vesicle budding from membrane"/>
    <property type="evidence" value="ECO:0007669"/>
    <property type="project" value="TreeGrafter"/>
</dbReference>
<proteinExistence type="predicted"/>
<dbReference type="AlphaFoldDB" id="A0A9E7GD31"/>
<keyword evidence="4" id="KW-0968">Cytoplasmic vesicle</keyword>
<keyword evidence="7" id="KW-1185">Reference proteome</keyword>
<keyword evidence="3" id="KW-0333">Golgi apparatus</keyword>
<dbReference type="GO" id="GO:0005794">
    <property type="term" value="C:Golgi apparatus"/>
    <property type="evidence" value="ECO:0007669"/>
    <property type="project" value="UniProtKB-SubCell"/>
</dbReference>
<dbReference type="SMART" id="SM00273">
    <property type="entry name" value="ENTH"/>
    <property type="match status" value="1"/>
</dbReference>
<dbReference type="PANTHER" id="PTHR22951">
    <property type="entry name" value="CLATHRIN ASSEMBLY PROTEIN"/>
    <property type="match status" value="1"/>
</dbReference>
<evidence type="ECO:0000313" key="6">
    <source>
        <dbReference type="EMBL" id="URE10948.1"/>
    </source>
</evidence>
<dbReference type="InterPro" id="IPR011417">
    <property type="entry name" value="ANTH_dom"/>
</dbReference>
<name>A0A9E7GD31_9LILI</name>
<dbReference type="GO" id="GO:0005905">
    <property type="term" value="C:clathrin-coated pit"/>
    <property type="evidence" value="ECO:0007669"/>
    <property type="project" value="TreeGrafter"/>
</dbReference>
<dbReference type="OrthoDB" id="1932749at2759"/>
<dbReference type="GO" id="GO:0032050">
    <property type="term" value="F:clathrin heavy chain binding"/>
    <property type="evidence" value="ECO:0007669"/>
    <property type="project" value="TreeGrafter"/>
</dbReference>
<protein>
    <submittedName>
        <fullName evidence="6">Clathrin assembly protein</fullName>
    </submittedName>
</protein>
<dbReference type="InterPro" id="IPR013809">
    <property type="entry name" value="ENTH"/>
</dbReference>
<dbReference type="Gene3D" id="1.20.58.150">
    <property type="entry name" value="ANTH domain"/>
    <property type="match status" value="1"/>
</dbReference>
<evidence type="ECO:0000313" key="7">
    <source>
        <dbReference type="Proteomes" id="UP001055439"/>
    </source>
</evidence>
<evidence type="ECO:0000256" key="2">
    <source>
        <dbReference type="ARBA" id="ARBA00004555"/>
    </source>
</evidence>
<dbReference type="PROSITE" id="PS50942">
    <property type="entry name" value="ENTH"/>
    <property type="match status" value="1"/>
</dbReference>
<dbReference type="GO" id="GO:0005546">
    <property type="term" value="F:phosphatidylinositol-4,5-bisphosphate binding"/>
    <property type="evidence" value="ECO:0007669"/>
    <property type="project" value="TreeGrafter"/>
</dbReference>
<dbReference type="SUPFAM" id="SSF48464">
    <property type="entry name" value="ENTH/VHS domain"/>
    <property type="match status" value="1"/>
</dbReference>
<dbReference type="InterPro" id="IPR045192">
    <property type="entry name" value="AP180-like"/>
</dbReference>
<dbReference type="Proteomes" id="UP001055439">
    <property type="component" value="Chromosome 6"/>
</dbReference>
<dbReference type="GO" id="GO:0005545">
    <property type="term" value="F:1-phosphatidylinositol binding"/>
    <property type="evidence" value="ECO:0007669"/>
    <property type="project" value="InterPro"/>
</dbReference>
<organism evidence="6 7">
    <name type="scientific">Musa troglodytarum</name>
    <name type="common">fe'i banana</name>
    <dbReference type="NCBI Taxonomy" id="320322"/>
    <lineage>
        <taxon>Eukaryota</taxon>
        <taxon>Viridiplantae</taxon>
        <taxon>Streptophyta</taxon>
        <taxon>Embryophyta</taxon>
        <taxon>Tracheophyta</taxon>
        <taxon>Spermatophyta</taxon>
        <taxon>Magnoliopsida</taxon>
        <taxon>Liliopsida</taxon>
        <taxon>Zingiberales</taxon>
        <taxon>Musaceae</taxon>
        <taxon>Musa</taxon>
    </lineage>
</organism>
<gene>
    <name evidence="6" type="ORF">MUK42_23749</name>
</gene>
<dbReference type="Pfam" id="PF07651">
    <property type="entry name" value="ANTH"/>
    <property type="match status" value="1"/>
</dbReference>